<dbReference type="AlphaFoldDB" id="A0A699GJU4"/>
<feature type="region of interest" description="Disordered" evidence="2">
    <location>
        <begin position="193"/>
        <end position="238"/>
    </location>
</feature>
<evidence type="ECO:0000256" key="2">
    <source>
        <dbReference type="SAM" id="MobiDB-lite"/>
    </source>
</evidence>
<evidence type="ECO:0000256" key="1">
    <source>
        <dbReference type="SAM" id="Coils"/>
    </source>
</evidence>
<sequence length="640" mass="71408">MDVKCVISQKAFDGYCEKFHIPEEVHLVLLNRGDTIHERHVGKIGLYTRFFDFANFRLPLSTYLVDILRDPFPVEADFNARDYATLFAHPSSFHKFLEEFLYLVRTSRHYTLDEETYPRLLHKNREEMDLFAFIHTLDPTKVKIVEWERVKDEPLLLQTIVRRTVPLLLVAPDRADSELETSIDMLFDEGGSDVAPLHPRRQRKKKTIVVDAGGSSRPPKKLREDHGTPSGPSVAGKSRSAVHRLNLLTISAPQRFVISSDSSYHSGANVAVGEVDSLVRAARQMSLSAKVRMRAECNIKEKWRLKFVVKEKEELLKAKDKEIKNLKAQMVRKETKAAEAIRLHVEASNFVNVEKSLRDEVNAVNEHNTVLKKERDALDVKVVDLEASGVIKEREMTDLNGPSFRGAIGKAIEKGMQDGLSAGITHGAKGRVLTDVAAYNPSTKADYIYALQHLQNVNFPLLAELRSNKDASVDTLKNILRLEETLAERLGLTESQPHVDQLMVPIHHSPDQVVVGASSLSLALDVSSSRVWKIKENIANYRSALRDVFVPLAEPLSATALTGTVDTSNVIFATADTTTALAFVTSYGPSHLGPSFPVSSARLASLLRYTRSTFAVMSVGMLISAKITATFSYVNENEVS</sequence>
<dbReference type="EMBL" id="BKCJ010000078">
    <property type="protein sequence ID" value="GEU29542.1"/>
    <property type="molecule type" value="Genomic_DNA"/>
</dbReference>
<comment type="caution">
    <text evidence="3">The sequence shown here is derived from an EMBL/GenBank/DDBJ whole genome shotgun (WGS) entry which is preliminary data.</text>
</comment>
<gene>
    <name evidence="3" type="ORF">Tci_001520</name>
</gene>
<accession>A0A699GJU4</accession>
<organism evidence="3">
    <name type="scientific">Tanacetum cinerariifolium</name>
    <name type="common">Dalmatian daisy</name>
    <name type="synonym">Chrysanthemum cinerariifolium</name>
    <dbReference type="NCBI Taxonomy" id="118510"/>
    <lineage>
        <taxon>Eukaryota</taxon>
        <taxon>Viridiplantae</taxon>
        <taxon>Streptophyta</taxon>
        <taxon>Embryophyta</taxon>
        <taxon>Tracheophyta</taxon>
        <taxon>Spermatophyta</taxon>
        <taxon>Magnoliopsida</taxon>
        <taxon>eudicotyledons</taxon>
        <taxon>Gunneridae</taxon>
        <taxon>Pentapetalae</taxon>
        <taxon>asterids</taxon>
        <taxon>campanulids</taxon>
        <taxon>Asterales</taxon>
        <taxon>Asteraceae</taxon>
        <taxon>Asteroideae</taxon>
        <taxon>Anthemideae</taxon>
        <taxon>Anthemidinae</taxon>
        <taxon>Tanacetum</taxon>
    </lineage>
</organism>
<evidence type="ECO:0000313" key="3">
    <source>
        <dbReference type="EMBL" id="GEU29542.1"/>
    </source>
</evidence>
<protein>
    <submittedName>
        <fullName evidence="3">Transposase (Putative), gypsy type</fullName>
    </submittedName>
</protein>
<keyword evidence="1" id="KW-0175">Coiled coil</keyword>
<feature type="compositionally biased region" description="Basic residues" evidence="2">
    <location>
        <begin position="198"/>
        <end position="207"/>
    </location>
</feature>
<reference evidence="3" key="1">
    <citation type="journal article" date="2019" name="Sci. Rep.">
        <title>Draft genome of Tanacetum cinerariifolium, the natural source of mosquito coil.</title>
        <authorList>
            <person name="Yamashiro T."/>
            <person name="Shiraishi A."/>
            <person name="Satake H."/>
            <person name="Nakayama K."/>
        </authorList>
    </citation>
    <scope>NUCLEOTIDE SEQUENCE</scope>
</reference>
<name>A0A699GJU4_TANCI</name>
<feature type="coiled-coil region" evidence="1">
    <location>
        <begin position="309"/>
        <end position="343"/>
    </location>
</feature>
<proteinExistence type="predicted"/>